<sequence length="188" mass="19300">MSDERPKPKYGELAPEGWSWKPPQQEEPESEATPASAAAVANPAPPASPAAPIAGTPDPGAPGPATPKNRSGDRIATILLLAAGLLATVNMVSSFLVLPDVMNEFMQMQGISGTYGADAQASSAGAVGATVLVVIFALTLVWSIQRMRAQKLSFFVPLIGAALSFATNLVVVLVALLADPSILGSVQP</sequence>
<comment type="caution">
    <text evidence="3">The sequence shown here is derived from an EMBL/GenBank/DDBJ whole genome shotgun (WGS) entry which is preliminary data.</text>
</comment>
<evidence type="ECO:0000313" key="3">
    <source>
        <dbReference type="EMBL" id="GAA2236549.1"/>
    </source>
</evidence>
<evidence type="ECO:0000256" key="1">
    <source>
        <dbReference type="SAM" id="MobiDB-lite"/>
    </source>
</evidence>
<keyword evidence="2" id="KW-1133">Transmembrane helix</keyword>
<dbReference type="InterPro" id="IPR046231">
    <property type="entry name" value="DUF6264"/>
</dbReference>
<protein>
    <submittedName>
        <fullName evidence="3">Uncharacterized protein</fullName>
    </submittedName>
</protein>
<organism evidence="3 4">
    <name type="scientific">Herbiconiux moechotypicola</name>
    <dbReference type="NCBI Taxonomy" id="637393"/>
    <lineage>
        <taxon>Bacteria</taxon>
        <taxon>Bacillati</taxon>
        <taxon>Actinomycetota</taxon>
        <taxon>Actinomycetes</taxon>
        <taxon>Micrococcales</taxon>
        <taxon>Microbacteriaceae</taxon>
        <taxon>Herbiconiux</taxon>
    </lineage>
</organism>
<evidence type="ECO:0000313" key="4">
    <source>
        <dbReference type="Proteomes" id="UP001500929"/>
    </source>
</evidence>
<keyword evidence="4" id="KW-1185">Reference proteome</keyword>
<accession>A0ABN3DMK7</accession>
<dbReference type="EMBL" id="BAAAQY010000006">
    <property type="protein sequence ID" value="GAA2236549.1"/>
    <property type="molecule type" value="Genomic_DNA"/>
</dbReference>
<proteinExistence type="predicted"/>
<name>A0ABN3DMK7_9MICO</name>
<keyword evidence="2" id="KW-0812">Transmembrane</keyword>
<feature type="compositionally biased region" description="Basic and acidic residues" evidence="1">
    <location>
        <begin position="1"/>
        <end position="10"/>
    </location>
</feature>
<feature type="transmembrane region" description="Helical" evidence="2">
    <location>
        <begin position="78"/>
        <end position="99"/>
    </location>
</feature>
<feature type="region of interest" description="Disordered" evidence="1">
    <location>
        <begin position="1"/>
        <end position="69"/>
    </location>
</feature>
<feature type="transmembrane region" description="Helical" evidence="2">
    <location>
        <begin position="154"/>
        <end position="178"/>
    </location>
</feature>
<feature type="transmembrane region" description="Helical" evidence="2">
    <location>
        <begin position="119"/>
        <end position="142"/>
    </location>
</feature>
<dbReference type="Proteomes" id="UP001500929">
    <property type="component" value="Unassembled WGS sequence"/>
</dbReference>
<dbReference type="RefSeq" id="WP_259479664.1">
    <property type="nucleotide sequence ID" value="NZ_BAAAQY010000006.1"/>
</dbReference>
<feature type="compositionally biased region" description="Low complexity" evidence="1">
    <location>
        <begin position="31"/>
        <end position="42"/>
    </location>
</feature>
<evidence type="ECO:0000256" key="2">
    <source>
        <dbReference type="SAM" id="Phobius"/>
    </source>
</evidence>
<gene>
    <name evidence="3" type="ORF">GCM10009851_21910</name>
</gene>
<keyword evidence="2" id="KW-0472">Membrane</keyword>
<reference evidence="3 4" key="1">
    <citation type="journal article" date="2019" name="Int. J. Syst. Evol. Microbiol.">
        <title>The Global Catalogue of Microorganisms (GCM) 10K type strain sequencing project: providing services to taxonomists for standard genome sequencing and annotation.</title>
        <authorList>
            <consortium name="The Broad Institute Genomics Platform"/>
            <consortium name="The Broad Institute Genome Sequencing Center for Infectious Disease"/>
            <person name="Wu L."/>
            <person name="Ma J."/>
        </authorList>
    </citation>
    <scope>NUCLEOTIDE SEQUENCE [LARGE SCALE GENOMIC DNA]</scope>
    <source>
        <strain evidence="3 4">JCM 16117</strain>
    </source>
</reference>
<dbReference type="Pfam" id="PF19779">
    <property type="entry name" value="DUF6264"/>
    <property type="match status" value="1"/>
</dbReference>